<feature type="coiled-coil region" evidence="1">
    <location>
        <begin position="15"/>
        <end position="42"/>
    </location>
</feature>
<evidence type="ECO:0008006" key="4">
    <source>
        <dbReference type="Google" id="ProtNLM"/>
    </source>
</evidence>
<dbReference type="EMBL" id="AIDT01000025">
    <property type="protein sequence ID" value="EIA13057.1"/>
    <property type="molecule type" value="Genomic_DNA"/>
</dbReference>
<accession>A0ABC9PX62</accession>
<proteinExistence type="predicted"/>
<reference evidence="2 3" key="1">
    <citation type="journal article" date="2012" name="MBio">
        <title>Identification of a highly transmissible animal-independent Staphylococcus aureus ST398 clone with distinct genomic and cell adhesion properties.</title>
        <authorList>
            <person name="Uhlemann A.C."/>
            <person name="Porcella S.F."/>
            <person name="Trivedi S."/>
            <person name="Sullivan S.B."/>
            <person name="Hafer C."/>
            <person name="Kennedy A.D."/>
            <person name="Barbian K.D."/>
            <person name="McCarthy A.J."/>
            <person name="Street C."/>
            <person name="Hirschberg D.L."/>
            <person name="Lipkin W.I."/>
            <person name="Lindsay J.A."/>
            <person name="DeLeo F.R."/>
            <person name="Lowy F.D."/>
        </authorList>
    </citation>
    <scope>NUCLEOTIDE SEQUENCE [LARGE SCALE GENOMIC DNA]</scope>
    <source>
        <strain evidence="2 3">DR10</strain>
    </source>
</reference>
<name>A0ABC9PX62_STAA5</name>
<gene>
    <name evidence="2" type="ORF">ST398NM02_1321</name>
</gene>
<dbReference type="Proteomes" id="UP000003093">
    <property type="component" value="Unassembled WGS sequence"/>
</dbReference>
<keyword evidence="1" id="KW-0175">Coiled coil</keyword>
<dbReference type="AlphaFoldDB" id="A0ABC9PX62"/>
<evidence type="ECO:0000256" key="1">
    <source>
        <dbReference type="SAM" id="Coils"/>
    </source>
</evidence>
<organism evidence="2 3">
    <name type="scientific">Staphylococcus aureus subsp. aureus DR10</name>
    <dbReference type="NCBI Taxonomy" id="1155079"/>
    <lineage>
        <taxon>Bacteria</taxon>
        <taxon>Bacillati</taxon>
        <taxon>Bacillota</taxon>
        <taxon>Bacilli</taxon>
        <taxon>Bacillales</taxon>
        <taxon>Staphylococcaceae</taxon>
        <taxon>Staphylococcus</taxon>
    </lineage>
</organism>
<sequence>MIKMYFAQLDGEITNKQSQELLDKEYKKAIELENKNKEQKLEK</sequence>
<evidence type="ECO:0000313" key="2">
    <source>
        <dbReference type="EMBL" id="EIA13057.1"/>
    </source>
</evidence>
<protein>
    <recommendedName>
        <fullName evidence="4">Phage protein</fullName>
    </recommendedName>
</protein>
<comment type="caution">
    <text evidence="2">The sequence shown here is derived from an EMBL/GenBank/DDBJ whole genome shotgun (WGS) entry which is preliminary data.</text>
</comment>
<evidence type="ECO:0000313" key="3">
    <source>
        <dbReference type="Proteomes" id="UP000003093"/>
    </source>
</evidence>